<sequence length="85" mass="9492">MSQQKQQQATCDILVSLDQKLMSLDQKLMSLDQKLVSLDQKLSSVHFRCNLNTILILACILAVLAICAVCCSVMFNATIRTRYGI</sequence>
<proteinExistence type="predicted"/>
<keyword evidence="4" id="KW-1185">Reference proteome</keyword>
<evidence type="ECO:0000313" key="4">
    <source>
        <dbReference type="Proteomes" id="UP000613740"/>
    </source>
</evidence>
<evidence type="ECO:0000256" key="2">
    <source>
        <dbReference type="SAM" id="Phobius"/>
    </source>
</evidence>
<evidence type="ECO:0000256" key="1">
    <source>
        <dbReference type="SAM" id="Coils"/>
    </source>
</evidence>
<dbReference type="EMBL" id="JAEHOD010000055">
    <property type="protein sequence ID" value="KAG2434898.1"/>
    <property type="molecule type" value="Genomic_DNA"/>
</dbReference>
<keyword evidence="1" id="KW-0175">Coiled coil</keyword>
<feature type="transmembrane region" description="Helical" evidence="2">
    <location>
        <begin position="54"/>
        <end position="75"/>
    </location>
</feature>
<name>A0A835T2V0_9CHLO</name>
<comment type="caution">
    <text evidence="3">The sequence shown here is derived from an EMBL/GenBank/DDBJ whole genome shotgun (WGS) entry which is preliminary data.</text>
</comment>
<keyword evidence="2" id="KW-1133">Transmembrane helix</keyword>
<reference evidence="3" key="1">
    <citation type="journal article" date="2020" name="bioRxiv">
        <title>Comparative genomics of Chlamydomonas.</title>
        <authorList>
            <person name="Craig R.J."/>
            <person name="Hasan A.R."/>
            <person name="Ness R.W."/>
            <person name="Keightley P.D."/>
        </authorList>
    </citation>
    <scope>NUCLEOTIDE SEQUENCE</scope>
    <source>
        <strain evidence="3">CCAP 11/173</strain>
    </source>
</reference>
<feature type="coiled-coil region" evidence="1">
    <location>
        <begin position="14"/>
        <end position="41"/>
    </location>
</feature>
<protein>
    <submittedName>
        <fullName evidence="3">Uncharacterized protein</fullName>
    </submittedName>
</protein>
<dbReference type="AlphaFoldDB" id="A0A835T2V0"/>
<keyword evidence="2" id="KW-0472">Membrane</keyword>
<dbReference type="Gene3D" id="1.20.5.170">
    <property type="match status" value="1"/>
</dbReference>
<keyword evidence="2" id="KW-0812">Transmembrane</keyword>
<gene>
    <name evidence="3" type="ORF">HYH02_012097</name>
</gene>
<dbReference type="Proteomes" id="UP000613740">
    <property type="component" value="Unassembled WGS sequence"/>
</dbReference>
<evidence type="ECO:0000313" key="3">
    <source>
        <dbReference type="EMBL" id="KAG2434898.1"/>
    </source>
</evidence>
<organism evidence="3 4">
    <name type="scientific">Chlamydomonas schloesseri</name>
    <dbReference type="NCBI Taxonomy" id="2026947"/>
    <lineage>
        <taxon>Eukaryota</taxon>
        <taxon>Viridiplantae</taxon>
        <taxon>Chlorophyta</taxon>
        <taxon>core chlorophytes</taxon>
        <taxon>Chlorophyceae</taxon>
        <taxon>CS clade</taxon>
        <taxon>Chlamydomonadales</taxon>
        <taxon>Chlamydomonadaceae</taxon>
        <taxon>Chlamydomonas</taxon>
    </lineage>
</organism>
<accession>A0A835T2V0</accession>